<dbReference type="CDD" id="cd00268">
    <property type="entry name" value="DEADc"/>
    <property type="match status" value="1"/>
</dbReference>
<feature type="compositionally biased region" description="Basic residues" evidence="6">
    <location>
        <begin position="1"/>
        <end position="11"/>
    </location>
</feature>
<comment type="caution">
    <text evidence="9">The sequence shown here is derived from an EMBL/GenBank/DDBJ whole genome shotgun (WGS) entry which is preliminary data.</text>
</comment>
<evidence type="ECO:0008006" key="11">
    <source>
        <dbReference type="Google" id="ProtNLM"/>
    </source>
</evidence>
<feature type="region of interest" description="Disordered" evidence="6">
    <location>
        <begin position="323"/>
        <end position="343"/>
    </location>
</feature>
<evidence type="ECO:0000256" key="1">
    <source>
        <dbReference type="ARBA" id="ARBA00022741"/>
    </source>
</evidence>
<sequence length="826" mass="88271">MMVRPASRRPRWASSTAAAAGPSAAADESDVDSSLSQTHEYSQLISQWSDDNRSLVKPGCLEACEAAKAQCKEKACDGVELQEPPFKQCSPPGAERPRMLYAKGCSGSTWVQKVARELMKLHGFCVSPVAYEPLNPTSDVKRLFSYDNATIGDRARDADAWDCTVELVRRRGRARRAFVDLTLAARVLAVLPRLPSSRRTPFPPTAPSEQADAGRAPHVTSLARAPSWWRRGPRGAALRQAFHEGVLPTPFGLRGLTCGRARRSFTILVSCSCGRATSFALARAAAAPPLPAPGTCLVGECGEAARKGRRRPAPASQALAVASGSVARQPGQEPRTSQQLPPNQRRFFAALWPSARRRRRRRPCPPAATAPCARGRCGRWLPAAARVGLLAQDGGRRRRCDRCRRRRAPLPAAAAVSTSAAARSGPEVPAAAGRAPPPLRGSAAACRARPARRGPAPAPEPPPRRSVPPPPAAARLWGGSATWSALGAVADGPSSRLRRLVPDTAVAQAADPPWQGNHFPCARAVLLDQHHVAVEGALTPSAAWLGKTSDTEIACTSSSCCFTVLQARDAAQRVPTPPLGMARPDADSLCRAAAAPPKPASAPEASPRHGAAGGSFGMRAAECLLGQSSAPCGKGKGTGKGKGKGKGQDLRELATIDWNGTEIKEASKDVSFPHPSVQERTVEDCRRIWASQGIRCHFHGREDAVAEDEWDLPKPIVDFEEAAFPDWATDELRARGWKSPTPIQSQAWPTAVRGHDIIGVAETGSGKTMAYVLPMIMHVRVQSEIKPGEGPAGLVLVPSRELAVQVAEQYKWFERHTGIKCTNVFE</sequence>
<evidence type="ECO:0000256" key="4">
    <source>
        <dbReference type="ARBA" id="ARBA00022840"/>
    </source>
</evidence>
<dbReference type="EMBL" id="CAUYUJ010020974">
    <property type="protein sequence ID" value="CAK0901749.1"/>
    <property type="molecule type" value="Genomic_DNA"/>
</dbReference>
<dbReference type="PANTHER" id="PTHR47959">
    <property type="entry name" value="ATP-DEPENDENT RNA HELICASE RHLE-RELATED"/>
    <property type="match status" value="1"/>
</dbReference>
<feature type="compositionally biased region" description="Pro residues" evidence="6">
    <location>
        <begin position="456"/>
        <end position="472"/>
    </location>
</feature>
<feature type="region of interest" description="Disordered" evidence="6">
    <location>
        <begin position="198"/>
        <end position="217"/>
    </location>
</feature>
<dbReference type="InterPro" id="IPR014014">
    <property type="entry name" value="RNA_helicase_DEAD_Q_motif"/>
</dbReference>
<dbReference type="Pfam" id="PF00270">
    <property type="entry name" value="DEAD"/>
    <property type="match status" value="1"/>
</dbReference>
<keyword evidence="10" id="KW-1185">Reference proteome</keyword>
<dbReference type="Proteomes" id="UP001189429">
    <property type="component" value="Unassembled WGS sequence"/>
</dbReference>
<dbReference type="PROSITE" id="PS51192">
    <property type="entry name" value="HELICASE_ATP_BIND_1"/>
    <property type="match status" value="1"/>
</dbReference>
<dbReference type="PROSITE" id="PS51195">
    <property type="entry name" value="Q_MOTIF"/>
    <property type="match status" value="1"/>
</dbReference>
<dbReference type="SUPFAM" id="SSF52540">
    <property type="entry name" value="P-loop containing nucleoside triphosphate hydrolases"/>
    <property type="match status" value="1"/>
</dbReference>
<keyword evidence="3" id="KW-0347">Helicase</keyword>
<name>A0ABN9XPI3_9DINO</name>
<dbReference type="InterPro" id="IPR011545">
    <property type="entry name" value="DEAD/DEAH_box_helicase_dom"/>
</dbReference>
<feature type="compositionally biased region" description="Low complexity" evidence="6">
    <location>
        <begin position="409"/>
        <end position="448"/>
    </location>
</feature>
<keyword evidence="1" id="KW-0547">Nucleotide-binding</keyword>
<feature type="region of interest" description="Disordered" evidence="6">
    <location>
        <begin position="409"/>
        <end position="473"/>
    </location>
</feature>
<feature type="region of interest" description="Disordered" evidence="6">
    <location>
        <begin position="593"/>
        <end position="612"/>
    </location>
</feature>
<dbReference type="InterPro" id="IPR050079">
    <property type="entry name" value="DEAD_box_RNA_helicase"/>
</dbReference>
<accession>A0ABN9XPI3</accession>
<evidence type="ECO:0000313" key="10">
    <source>
        <dbReference type="Proteomes" id="UP001189429"/>
    </source>
</evidence>
<gene>
    <name evidence="9" type="ORF">PCOR1329_LOCUS78606</name>
</gene>
<organism evidence="9 10">
    <name type="scientific">Prorocentrum cordatum</name>
    <dbReference type="NCBI Taxonomy" id="2364126"/>
    <lineage>
        <taxon>Eukaryota</taxon>
        <taxon>Sar</taxon>
        <taxon>Alveolata</taxon>
        <taxon>Dinophyceae</taxon>
        <taxon>Prorocentrales</taxon>
        <taxon>Prorocentraceae</taxon>
        <taxon>Prorocentrum</taxon>
    </lineage>
</organism>
<dbReference type="InterPro" id="IPR014001">
    <property type="entry name" value="Helicase_ATP-bd"/>
</dbReference>
<evidence type="ECO:0000259" key="7">
    <source>
        <dbReference type="PROSITE" id="PS51192"/>
    </source>
</evidence>
<feature type="short sequence motif" description="Q motif" evidence="5">
    <location>
        <begin position="717"/>
        <end position="745"/>
    </location>
</feature>
<reference evidence="9" key="1">
    <citation type="submission" date="2023-10" db="EMBL/GenBank/DDBJ databases">
        <authorList>
            <person name="Chen Y."/>
            <person name="Shah S."/>
            <person name="Dougan E. K."/>
            <person name="Thang M."/>
            <person name="Chan C."/>
        </authorList>
    </citation>
    <scope>NUCLEOTIDE SEQUENCE [LARGE SCALE GENOMIC DNA]</scope>
</reference>
<dbReference type="InterPro" id="IPR027417">
    <property type="entry name" value="P-loop_NTPase"/>
</dbReference>
<evidence type="ECO:0000256" key="5">
    <source>
        <dbReference type="PROSITE-ProRule" id="PRU00552"/>
    </source>
</evidence>
<proteinExistence type="predicted"/>
<evidence type="ECO:0000259" key="8">
    <source>
        <dbReference type="PROSITE" id="PS51195"/>
    </source>
</evidence>
<evidence type="ECO:0000313" key="9">
    <source>
        <dbReference type="EMBL" id="CAK0901749.1"/>
    </source>
</evidence>
<evidence type="ECO:0000256" key="3">
    <source>
        <dbReference type="ARBA" id="ARBA00022806"/>
    </source>
</evidence>
<feature type="compositionally biased region" description="Low complexity" evidence="6">
    <location>
        <begin position="12"/>
        <end position="36"/>
    </location>
</feature>
<protein>
    <recommendedName>
        <fullName evidence="11">RNA helicase</fullName>
    </recommendedName>
</protein>
<evidence type="ECO:0000256" key="6">
    <source>
        <dbReference type="SAM" id="MobiDB-lite"/>
    </source>
</evidence>
<feature type="domain" description="Helicase ATP-binding" evidence="7">
    <location>
        <begin position="748"/>
        <end position="826"/>
    </location>
</feature>
<feature type="domain" description="DEAD-box RNA helicase Q" evidence="8">
    <location>
        <begin position="717"/>
        <end position="745"/>
    </location>
</feature>
<keyword evidence="4" id="KW-0067">ATP-binding</keyword>
<dbReference type="InterPro" id="IPR044742">
    <property type="entry name" value="DEAD/DEAH_RhlB"/>
</dbReference>
<feature type="region of interest" description="Disordered" evidence="6">
    <location>
        <begin position="1"/>
        <end position="36"/>
    </location>
</feature>
<dbReference type="PANTHER" id="PTHR47959:SF1">
    <property type="entry name" value="ATP-DEPENDENT RNA HELICASE DBPA"/>
    <property type="match status" value="1"/>
</dbReference>
<dbReference type="Gene3D" id="3.40.50.300">
    <property type="entry name" value="P-loop containing nucleotide triphosphate hydrolases"/>
    <property type="match status" value="1"/>
</dbReference>
<keyword evidence="2" id="KW-0378">Hydrolase</keyword>
<evidence type="ECO:0000256" key="2">
    <source>
        <dbReference type="ARBA" id="ARBA00022801"/>
    </source>
</evidence>